<dbReference type="GO" id="GO:0047429">
    <property type="term" value="F:nucleoside triphosphate diphosphatase activity"/>
    <property type="evidence" value="ECO:0007669"/>
    <property type="project" value="TreeGrafter"/>
</dbReference>
<dbReference type="GO" id="GO:0046052">
    <property type="term" value="P:UTP catabolic process"/>
    <property type="evidence" value="ECO:0007669"/>
    <property type="project" value="TreeGrafter"/>
</dbReference>
<dbReference type="RefSeq" id="WP_034521527.1">
    <property type="nucleotide sequence ID" value="NZ_CACRSP010000003.1"/>
</dbReference>
<dbReference type="AlphaFoldDB" id="A0A7J5TII2"/>
<evidence type="ECO:0000313" key="2">
    <source>
        <dbReference type="EMBL" id="KAB7460679.1"/>
    </source>
</evidence>
<dbReference type="InterPro" id="IPR011551">
    <property type="entry name" value="NTP_PyrPHydrolase_MazG"/>
</dbReference>
<dbReference type="Gene3D" id="1.10.287.1080">
    <property type="entry name" value="MazG-like"/>
    <property type="match status" value="1"/>
</dbReference>
<dbReference type="EMBL" id="WDPD01000005">
    <property type="protein sequence ID" value="KAB7460679.1"/>
    <property type="molecule type" value="Genomic_DNA"/>
</dbReference>
<evidence type="ECO:0000259" key="1">
    <source>
        <dbReference type="Pfam" id="PF03819"/>
    </source>
</evidence>
<dbReference type="GO" id="GO:0046076">
    <property type="term" value="P:dTTP catabolic process"/>
    <property type="evidence" value="ECO:0007669"/>
    <property type="project" value="TreeGrafter"/>
</dbReference>
<gene>
    <name evidence="2" type="ORF">GBB04_06365</name>
</gene>
<proteinExistence type="predicted"/>
<name>A0A7J5TII2_9BIFI</name>
<evidence type="ECO:0000313" key="3">
    <source>
        <dbReference type="Proteomes" id="UP000429211"/>
    </source>
</evidence>
<dbReference type="PANTHER" id="PTHR30522:SF0">
    <property type="entry name" value="NUCLEOSIDE TRIPHOSPHATE PYROPHOSPHOHYDROLASE"/>
    <property type="match status" value="1"/>
</dbReference>
<feature type="domain" description="NTP pyrophosphohydrolase MazG-like" evidence="1">
    <location>
        <begin position="77"/>
        <end position="152"/>
    </location>
</feature>
<dbReference type="Proteomes" id="UP000429211">
    <property type="component" value="Unassembled WGS sequence"/>
</dbReference>
<sequence>MKARIGMKAAAVMIRSGRAARIGVMTQAACDAYELPEGFEYCSKLNPVIEAVSALDRVKAVVRILHEPGGCPWDGSQTNRSLLKPLLEETYEYIDAVETDDRENMREELGDMLLQSVFQAQVCAHDETDPFGIDEVCDRLVDKLITRHPHVFMPDDAVATESDAPKSAEETLQLWERMKQKEKQRKSVLEGISHAQGALPRAAKVVSRVAKSANRAQLEQAYTAESQPSDTGHDHQYADRIIAILRDAQRNGVDVESELRCRLRDLECAIERIESENR</sequence>
<keyword evidence="2" id="KW-0378">Hydrolase</keyword>
<dbReference type="GO" id="GO:0006203">
    <property type="term" value="P:dGTP catabolic process"/>
    <property type="evidence" value="ECO:0007669"/>
    <property type="project" value="TreeGrafter"/>
</dbReference>
<reference evidence="2 3" key="1">
    <citation type="journal article" date="2019" name="Nat. Med.">
        <title>A library of human gut bacterial isolates paired with longitudinal multiomics data enables mechanistic microbiome research.</title>
        <authorList>
            <person name="Poyet M."/>
            <person name="Groussin M."/>
            <person name="Gibbons S.M."/>
            <person name="Avila-Pacheco J."/>
            <person name="Jiang X."/>
            <person name="Kearney S.M."/>
            <person name="Perrotta A.R."/>
            <person name="Berdy B."/>
            <person name="Zhao S."/>
            <person name="Lieberman T.D."/>
            <person name="Swanson P.K."/>
            <person name="Smith M."/>
            <person name="Roesemann S."/>
            <person name="Alexander J.E."/>
            <person name="Rich S.A."/>
            <person name="Livny J."/>
            <person name="Vlamakis H."/>
            <person name="Clish C."/>
            <person name="Bullock K."/>
            <person name="Deik A."/>
            <person name="Scott J."/>
            <person name="Pierce K.A."/>
            <person name="Xavier R.J."/>
            <person name="Alm E.J."/>
        </authorList>
    </citation>
    <scope>NUCLEOTIDE SEQUENCE [LARGE SCALE GENOMIC DNA]</scope>
    <source>
        <strain evidence="2 3">BIOML-A2</strain>
    </source>
</reference>
<accession>A0A7J5TII2</accession>
<dbReference type="GO" id="GO:0046061">
    <property type="term" value="P:dATP catabolic process"/>
    <property type="evidence" value="ECO:0007669"/>
    <property type="project" value="TreeGrafter"/>
</dbReference>
<dbReference type="Pfam" id="PF03819">
    <property type="entry name" value="MazG"/>
    <property type="match status" value="1"/>
</dbReference>
<dbReference type="PANTHER" id="PTHR30522">
    <property type="entry name" value="NUCLEOSIDE TRIPHOSPHATE PYROPHOSPHOHYDROLASE"/>
    <property type="match status" value="1"/>
</dbReference>
<organism evidence="2 3">
    <name type="scientific">Bifidobacterium dentium</name>
    <dbReference type="NCBI Taxonomy" id="1689"/>
    <lineage>
        <taxon>Bacteria</taxon>
        <taxon>Bacillati</taxon>
        <taxon>Actinomycetota</taxon>
        <taxon>Actinomycetes</taxon>
        <taxon>Bifidobacteriales</taxon>
        <taxon>Bifidobacteriaceae</taxon>
        <taxon>Bifidobacterium</taxon>
    </lineage>
</organism>
<protein>
    <submittedName>
        <fullName evidence="2">Nucleotide pyrophosphohydrolase</fullName>
    </submittedName>
</protein>
<dbReference type="CDD" id="cd11528">
    <property type="entry name" value="NTP-PPase_MazG_Nterm"/>
    <property type="match status" value="1"/>
</dbReference>
<dbReference type="GO" id="GO:0046081">
    <property type="term" value="P:dUTP catabolic process"/>
    <property type="evidence" value="ECO:0007669"/>
    <property type="project" value="TreeGrafter"/>
</dbReference>
<dbReference type="SUPFAM" id="SSF101386">
    <property type="entry name" value="all-alpha NTP pyrophosphatases"/>
    <property type="match status" value="1"/>
</dbReference>
<dbReference type="InterPro" id="IPR004518">
    <property type="entry name" value="MazG-like_dom"/>
</dbReference>
<dbReference type="InterPro" id="IPR048015">
    <property type="entry name" value="NTP-PPase_MazG-like_N"/>
</dbReference>
<dbReference type="GO" id="GO:0046047">
    <property type="term" value="P:TTP catabolic process"/>
    <property type="evidence" value="ECO:0007669"/>
    <property type="project" value="TreeGrafter"/>
</dbReference>
<comment type="caution">
    <text evidence="2">The sequence shown here is derived from an EMBL/GenBank/DDBJ whole genome shotgun (WGS) entry which is preliminary data.</text>
</comment>